<keyword evidence="6" id="KW-1185">Reference proteome</keyword>
<dbReference type="FunFam" id="4.10.410.10:FF:000020">
    <property type="entry name" value="Collagen, type VI, alpha 3"/>
    <property type="match status" value="1"/>
</dbReference>
<keyword evidence="3" id="KW-1015">Disulfide bond</keyword>
<dbReference type="InterPro" id="IPR020901">
    <property type="entry name" value="Prtase_inh_Kunz-CS"/>
</dbReference>
<dbReference type="GO" id="GO:0005615">
    <property type="term" value="C:extracellular space"/>
    <property type="evidence" value="ECO:0007669"/>
    <property type="project" value="TreeGrafter"/>
</dbReference>
<dbReference type="PROSITE" id="PS50279">
    <property type="entry name" value="BPTI_KUNITZ_2"/>
    <property type="match status" value="2"/>
</dbReference>
<protein>
    <submittedName>
        <fullName evidence="5">Boophilin-H2</fullName>
    </submittedName>
</protein>
<name>A0A9Q0YEN9_HOLLE</name>
<dbReference type="InterPro" id="IPR002223">
    <property type="entry name" value="Kunitz_BPTI"/>
</dbReference>
<dbReference type="Proteomes" id="UP001152320">
    <property type="component" value="Unassembled WGS sequence"/>
</dbReference>
<dbReference type="CDD" id="cd00109">
    <property type="entry name" value="Kunitz-type"/>
    <property type="match status" value="2"/>
</dbReference>
<dbReference type="InterPro" id="IPR050098">
    <property type="entry name" value="TFPI/VKTCI-like"/>
</dbReference>
<dbReference type="PANTHER" id="PTHR10083:SF328">
    <property type="entry name" value="TISSUE FACTOR PATHWAY INHIBITOR"/>
    <property type="match status" value="1"/>
</dbReference>
<dbReference type="AlphaFoldDB" id="A0A9Q0YEN9"/>
<evidence type="ECO:0000313" key="5">
    <source>
        <dbReference type="EMBL" id="KAJ8018672.1"/>
    </source>
</evidence>
<dbReference type="Gene3D" id="4.10.410.10">
    <property type="entry name" value="Pancreatic trypsin inhibitor Kunitz domain"/>
    <property type="match status" value="2"/>
</dbReference>
<dbReference type="SUPFAM" id="SSF57362">
    <property type="entry name" value="BPTI-like"/>
    <property type="match status" value="2"/>
</dbReference>
<evidence type="ECO:0000256" key="1">
    <source>
        <dbReference type="ARBA" id="ARBA00022690"/>
    </source>
</evidence>
<dbReference type="Pfam" id="PF00014">
    <property type="entry name" value="Kunitz_BPTI"/>
    <property type="match status" value="2"/>
</dbReference>
<keyword evidence="2" id="KW-0722">Serine protease inhibitor</keyword>
<dbReference type="EMBL" id="JAIZAY010000237">
    <property type="protein sequence ID" value="KAJ8018672.1"/>
    <property type="molecule type" value="Genomic_DNA"/>
</dbReference>
<dbReference type="InterPro" id="IPR036880">
    <property type="entry name" value="Kunitz_BPTI_sf"/>
</dbReference>
<accession>A0A9Q0YEN9</accession>
<dbReference type="SMART" id="SM00131">
    <property type="entry name" value="KU"/>
    <property type="match status" value="2"/>
</dbReference>
<evidence type="ECO:0000256" key="2">
    <source>
        <dbReference type="ARBA" id="ARBA00022900"/>
    </source>
</evidence>
<dbReference type="FunFam" id="4.10.410.10:FF:000004">
    <property type="entry name" value="Tissue factor pathway inhibitor"/>
    <property type="match status" value="1"/>
</dbReference>
<gene>
    <name evidence="5" type="ORF">HOLleu_43222</name>
</gene>
<proteinExistence type="predicted"/>
<dbReference type="PANTHER" id="PTHR10083">
    <property type="entry name" value="KUNITZ-TYPE PROTEASE INHIBITOR-RELATED"/>
    <property type="match status" value="1"/>
</dbReference>
<sequence length="150" mass="16539">MLVSDFSLHNNRNRFFFFVPAACDLPVDPGSCNGFLHRYYYDVDTSQCQLFVYRGCGGNENNFESEEVCETACYDSPPPSSSSSVCDLPVDPGSCRGFFPRYYYDADTSQCQVFIYGGCGGNENIFASEEECLTLCGGSPPSSSSSSRKF</sequence>
<organism evidence="5 6">
    <name type="scientific">Holothuria leucospilota</name>
    <name type="common">Black long sea cucumber</name>
    <name type="synonym">Mertensiothuria leucospilota</name>
    <dbReference type="NCBI Taxonomy" id="206669"/>
    <lineage>
        <taxon>Eukaryota</taxon>
        <taxon>Metazoa</taxon>
        <taxon>Echinodermata</taxon>
        <taxon>Eleutherozoa</taxon>
        <taxon>Echinozoa</taxon>
        <taxon>Holothuroidea</taxon>
        <taxon>Aspidochirotacea</taxon>
        <taxon>Aspidochirotida</taxon>
        <taxon>Holothuriidae</taxon>
        <taxon>Holothuria</taxon>
    </lineage>
</organism>
<evidence type="ECO:0000256" key="3">
    <source>
        <dbReference type="ARBA" id="ARBA00023157"/>
    </source>
</evidence>
<feature type="domain" description="BPTI/Kunitz inhibitor" evidence="4">
    <location>
        <begin position="86"/>
        <end position="136"/>
    </location>
</feature>
<evidence type="ECO:0000259" key="4">
    <source>
        <dbReference type="PROSITE" id="PS50279"/>
    </source>
</evidence>
<evidence type="ECO:0000313" key="6">
    <source>
        <dbReference type="Proteomes" id="UP001152320"/>
    </source>
</evidence>
<dbReference type="PROSITE" id="PS00280">
    <property type="entry name" value="BPTI_KUNITZ_1"/>
    <property type="match status" value="1"/>
</dbReference>
<dbReference type="OrthoDB" id="4473401at2759"/>
<dbReference type="GO" id="GO:0004867">
    <property type="term" value="F:serine-type endopeptidase inhibitor activity"/>
    <property type="evidence" value="ECO:0007669"/>
    <property type="project" value="UniProtKB-KW"/>
</dbReference>
<comment type="caution">
    <text evidence="5">The sequence shown here is derived from an EMBL/GenBank/DDBJ whole genome shotgun (WGS) entry which is preliminary data.</text>
</comment>
<keyword evidence="1" id="KW-0646">Protease inhibitor</keyword>
<dbReference type="PRINTS" id="PR00759">
    <property type="entry name" value="BASICPTASE"/>
</dbReference>
<feature type="domain" description="BPTI/Kunitz inhibitor" evidence="4">
    <location>
        <begin position="23"/>
        <end position="73"/>
    </location>
</feature>
<reference evidence="5" key="1">
    <citation type="submission" date="2021-10" db="EMBL/GenBank/DDBJ databases">
        <title>Tropical sea cucumber genome reveals ecological adaptation and Cuvierian tubules defense mechanism.</title>
        <authorList>
            <person name="Chen T."/>
        </authorList>
    </citation>
    <scope>NUCLEOTIDE SEQUENCE</scope>
    <source>
        <strain evidence="5">Nanhai2018</strain>
        <tissue evidence="5">Muscle</tissue>
    </source>
</reference>